<dbReference type="EMBL" id="JAIOIV010000016">
    <property type="protein sequence ID" value="MBZ0154935.1"/>
    <property type="molecule type" value="Genomic_DNA"/>
</dbReference>
<reference evidence="2" key="2">
    <citation type="submission" date="2021-08" db="EMBL/GenBank/DDBJ databases">
        <authorList>
            <person name="Dalcin Martins P."/>
        </authorList>
    </citation>
    <scope>NUCLEOTIDE SEQUENCE</scope>
    <source>
        <strain evidence="2">MAG_39</strain>
    </source>
</reference>
<feature type="signal peptide" evidence="1">
    <location>
        <begin position="1"/>
        <end position="20"/>
    </location>
</feature>
<dbReference type="Proteomes" id="UP000705867">
    <property type="component" value="Unassembled WGS sequence"/>
</dbReference>
<keyword evidence="1" id="KW-0732">Signal</keyword>
<proteinExistence type="predicted"/>
<gene>
    <name evidence="2" type="ORF">K8I29_01820</name>
</gene>
<sequence length="96" mass="10357">MKRSISAFLFGVLFAASSFAADIPKEGVLPANFLKGPTMAEKKKGSSVQITCDLDEEALEKGVIVVRFTADNIQDSRRIGINGISAACTFNDFLKK</sequence>
<comment type="caution">
    <text evidence="2">The sequence shown here is derived from an EMBL/GenBank/DDBJ whole genome shotgun (WGS) entry which is preliminary data.</text>
</comment>
<reference evidence="2" key="1">
    <citation type="journal article" date="2021" name="bioRxiv">
        <title>Unraveling nitrogen, sulfur and carbon metabolic pathways and microbial community transcriptional responses to substrate deprivation and toxicity stresses in a bioreactor mimicking anoxic brackish coastal sediment conditions.</title>
        <authorList>
            <person name="Martins P.D."/>
            <person name="Echeveste M.J."/>
            <person name="Arshad A."/>
            <person name="Kurth J."/>
            <person name="Ouboter H."/>
            <person name="Jetten M.S.M."/>
            <person name="Welte C.U."/>
        </authorList>
    </citation>
    <scope>NUCLEOTIDE SEQUENCE</scope>
    <source>
        <strain evidence="2">MAG_39</strain>
    </source>
</reference>
<evidence type="ECO:0000313" key="2">
    <source>
        <dbReference type="EMBL" id="MBZ0154935.1"/>
    </source>
</evidence>
<dbReference type="AlphaFoldDB" id="A0A953M0A7"/>
<accession>A0A953M0A7</accession>
<evidence type="ECO:0000256" key="1">
    <source>
        <dbReference type="SAM" id="SignalP"/>
    </source>
</evidence>
<organism evidence="2 3">
    <name type="scientific">Candidatus Nitrobium versatile</name>
    <dbReference type="NCBI Taxonomy" id="2884831"/>
    <lineage>
        <taxon>Bacteria</taxon>
        <taxon>Pseudomonadati</taxon>
        <taxon>Nitrospirota</taxon>
        <taxon>Nitrospiria</taxon>
        <taxon>Nitrospirales</taxon>
        <taxon>Nitrospiraceae</taxon>
        <taxon>Candidatus Nitrobium</taxon>
    </lineage>
</organism>
<protein>
    <submittedName>
        <fullName evidence="2">Uncharacterized protein</fullName>
    </submittedName>
</protein>
<feature type="chain" id="PRO_5037567689" evidence="1">
    <location>
        <begin position="21"/>
        <end position="96"/>
    </location>
</feature>
<evidence type="ECO:0000313" key="3">
    <source>
        <dbReference type="Proteomes" id="UP000705867"/>
    </source>
</evidence>
<name>A0A953M0A7_9BACT</name>